<feature type="chain" id="PRO_5043499657" evidence="1">
    <location>
        <begin position="23"/>
        <end position="388"/>
    </location>
</feature>
<dbReference type="InterPro" id="IPR043504">
    <property type="entry name" value="Peptidase_S1_PA_chymotrypsin"/>
</dbReference>
<name>A0AAW8NX46_9HYPH</name>
<dbReference type="Proteomes" id="UP001269402">
    <property type="component" value="Unassembled WGS sequence"/>
</dbReference>
<accession>A0AAW8NX46</accession>
<dbReference type="AlphaFoldDB" id="A0AAW8NX46"/>
<dbReference type="Pfam" id="PF13365">
    <property type="entry name" value="Trypsin_2"/>
    <property type="match status" value="1"/>
</dbReference>
<dbReference type="InterPro" id="IPR009003">
    <property type="entry name" value="Peptidase_S1_PA"/>
</dbReference>
<dbReference type="EMBL" id="JAVLSH010000002">
    <property type="protein sequence ID" value="MDR9759347.1"/>
    <property type="molecule type" value="Genomic_DNA"/>
</dbReference>
<dbReference type="GO" id="GO:0008233">
    <property type="term" value="F:peptidase activity"/>
    <property type="evidence" value="ECO:0007669"/>
    <property type="project" value="UniProtKB-KW"/>
</dbReference>
<keyword evidence="1" id="KW-0732">Signal</keyword>
<dbReference type="GO" id="GO:0006508">
    <property type="term" value="P:proteolysis"/>
    <property type="evidence" value="ECO:0007669"/>
    <property type="project" value="UniProtKB-KW"/>
</dbReference>
<dbReference type="RefSeq" id="WP_310807113.1">
    <property type="nucleotide sequence ID" value="NZ_JAVLSH010000002.1"/>
</dbReference>
<gene>
    <name evidence="2" type="ORF">RJJ37_06820</name>
</gene>
<evidence type="ECO:0000313" key="2">
    <source>
        <dbReference type="EMBL" id="MDR9759347.1"/>
    </source>
</evidence>
<dbReference type="SUPFAM" id="SSF50494">
    <property type="entry name" value="Trypsin-like serine proteases"/>
    <property type="match status" value="1"/>
</dbReference>
<keyword evidence="2" id="KW-0645">Protease</keyword>
<evidence type="ECO:0000256" key="1">
    <source>
        <dbReference type="SAM" id="SignalP"/>
    </source>
</evidence>
<proteinExistence type="predicted"/>
<organism evidence="2 3">
    <name type="scientific">Rhizobium redzepovicii</name>
    <dbReference type="NCBI Taxonomy" id="2867518"/>
    <lineage>
        <taxon>Bacteria</taxon>
        <taxon>Pseudomonadati</taxon>
        <taxon>Pseudomonadota</taxon>
        <taxon>Alphaproteobacteria</taxon>
        <taxon>Hyphomicrobiales</taxon>
        <taxon>Rhizobiaceae</taxon>
        <taxon>Rhizobium/Agrobacterium group</taxon>
        <taxon>Rhizobium</taxon>
    </lineage>
</organism>
<keyword evidence="2" id="KW-0378">Hydrolase</keyword>
<feature type="signal peptide" evidence="1">
    <location>
        <begin position="1"/>
        <end position="22"/>
    </location>
</feature>
<reference evidence="3" key="1">
    <citation type="submission" date="2023-07" db="EMBL/GenBank/DDBJ databases">
        <title>Genomic characterization of faba bean (Vicia faba) microsymbionts in Mexican soils.</title>
        <authorList>
            <person name="Rivera Orduna F.N."/>
            <person name="Guevara-Luna J."/>
            <person name="Yan J."/>
            <person name="Arroyo-Herrera I."/>
            <person name="Li Y."/>
            <person name="Vasquez-Murrieta M.S."/>
            <person name="Wang E.T."/>
        </authorList>
    </citation>
    <scope>NUCLEOTIDE SEQUENCE [LARGE SCALE GENOMIC DNA]</scope>
    <source>
        <strain evidence="3">CH6</strain>
    </source>
</reference>
<sequence>MRILSALLLVLMSSGATDVALARGANASLHDRVRHSAVYLKASGRTLTGVPRENVATGFFINDRGNILTVNHLITDLGDVDPESIRIEARIGSKNANMLPATMYDSRPNRDLLLLDVDDIDAGPALCVNPDFEPQKLGDALYTVGFPKVLPILIEEGKIISNAGPNGSWITGMPFEGGQSGSPVYDGKGVVIGLAKGQMSSEGQPVPGLYVILPIGDALGLVPSWMREAECAASSAAQPVVGPSQDEINLCVTASLQKTIESWVVTGGARAEGSGPGFVARRDEKDICYTAPPNFAIVGQAEKADRGNNAGRGSISDIKYVTSGDITTQACVRVSAWGSDGPFGAGGWQNVELSGKIIEVPTVARRAELEAQCRTNISAAISAPALQP</sequence>
<dbReference type="Gene3D" id="2.40.10.10">
    <property type="entry name" value="Trypsin-like serine proteases"/>
    <property type="match status" value="2"/>
</dbReference>
<evidence type="ECO:0000313" key="3">
    <source>
        <dbReference type="Proteomes" id="UP001269402"/>
    </source>
</evidence>
<comment type="caution">
    <text evidence="2">The sequence shown here is derived from an EMBL/GenBank/DDBJ whole genome shotgun (WGS) entry which is preliminary data.</text>
</comment>
<keyword evidence="3" id="KW-1185">Reference proteome</keyword>
<protein>
    <submittedName>
        <fullName evidence="2">Serine protease</fullName>
    </submittedName>
</protein>